<reference evidence="1 2" key="1">
    <citation type="submission" date="2021-06" db="EMBL/GenBank/DDBJ databases">
        <title>Complete genome of Haloferula helveola possessing various polysaccharide degrading enzymes.</title>
        <authorList>
            <person name="Takami H."/>
            <person name="Huang C."/>
            <person name="Hamasaki K."/>
        </authorList>
    </citation>
    <scope>NUCLEOTIDE SEQUENCE [LARGE SCALE GENOMIC DNA]</scope>
    <source>
        <strain evidence="1 2">CN-1</strain>
    </source>
</reference>
<accession>A0ABN6H4R8</accession>
<dbReference type="Proteomes" id="UP001374893">
    <property type="component" value="Chromosome"/>
</dbReference>
<organism evidence="1 2">
    <name type="scientific">Haloferula helveola</name>
    <dbReference type="NCBI Taxonomy" id="490095"/>
    <lineage>
        <taxon>Bacteria</taxon>
        <taxon>Pseudomonadati</taxon>
        <taxon>Verrucomicrobiota</taxon>
        <taxon>Verrucomicrobiia</taxon>
        <taxon>Verrucomicrobiales</taxon>
        <taxon>Verrucomicrobiaceae</taxon>
        <taxon>Haloferula</taxon>
    </lineage>
</organism>
<dbReference type="EMBL" id="AP024702">
    <property type="protein sequence ID" value="BCX48588.1"/>
    <property type="molecule type" value="Genomic_DNA"/>
</dbReference>
<protein>
    <submittedName>
        <fullName evidence="1">Uncharacterized protein</fullName>
    </submittedName>
</protein>
<sequence length="116" mass="13640">MMKTPIAYQPLLRDEVETVRRNQISIREHRLTLGLTRRRILQSADARIVVKNTRRHGPSDQQFGTLVLSEADFRRYAPSWINPFNELFEIRRWAIARFGGTVSVERSGRRYLVELS</sequence>
<dbReference type="RefSeq" id="WP_338684886.1">
    <property type="nucleotide sequence ID" value="NZ_AP024702.1"/>
</dbReference>
<gene>
    <name evidence="1" type="ORF">HAHE_24960</name>
</gene>
<evidence type="ECO:0000313" key="1">
    <source>
        <dbReference type="EMBL" id="BCX48588.1"/>
    </source>
</evidence>
<evidence type="ECO:0000313" key="2">
    <source>
        <dbReference type="Proteomes" id="UP001374893"/>
    </source>
</evidence>
<keyword evidence="2" id="KW-1185">Reference proteome</keyword>
<name>A0ABN6H4R8_9BACT</name>
<proteinExistence type="predicted"/>